<comment type="subcellular location">
    <subcellularLocation>
        <location evidence="2">Mitochondrion</location>
    </subcellularLocation>
</comment>
<feature type="domain" description="Peptidase M16 C-terminal" evidence="11">
    <location>
        <begin position="190"/>
        <end position="378"/>
    </location>
</feature>
<keyword evidence="3" id="KW-0645">Protease</keyword>
<dbReference type="OrthoDB" id="10251424at2759"/>
<gene>
    <name evidence="12" type="ORF">Ctob_002654</name>
</gene>
<dbReference type="FunFam" id="3.30.830.10:FF:000002">
    <property type="entry name" value="Mitochondrial-processing peptidase subunit beta"/>
    <property type="match status" value="1"/>
</dbReference>
<keyword evidence="8" id="KW-0496">Mitochondrion</keyword>
<evidence type="ECO:0000313" key="13">
    <source>
        <dbReference type="Proteomes" id="UP000037460"/>
    </source>
</evidence>
<comment type="cofactor">
    <cofactor evidence="1">
        <name>Zn(2+)</name>
        <dbReference type="ChEBI" id="CHEBI:29105"/>
    </cofactor>
</comment>
<dbReference type="GO" id="GO:0004222">
    <property type="term" value="F:metalloendopeptidase activity"/>
    <property type="evidence" value="ECO:0007669"/>
    <property type="project" value="InterPro"/>
</dbReference>
<evidence type="ECO:0000256" key="3">
    <source>
        <dbReference type="ARBA" id="ARBA00022670"/>
    </source>
</evidence>
<evidence type="ECO:0000256" key="4">
    <source>
        <dbReference type="ARBA" id="ARBA00022723"/>
    </source>
</evidence>
<comment type="similarity">
    <text evidence="9">Belongs to the peptidase M16 family.</text>
</comment>
<dbReference type="PROSITE" id="PS00143">
    <property type="entry name" value="INSULINASE"/>
    <property type="match status" value="1"/>
</dbReference>
<dbReference type="InterPro" id="IPR007863">
    <property type="entry name" value="Peptidase_M16_C"/>
</dbReference>
<keyword evidence="4" id="KW-0479">Metal-binding</keyword>
<dbReference type="PANTHER" id="PTHR11851:SF149">
    <property type="entry name" value="GH01077P"/>
    <property type="match status" value="1"/>
</dbReference>
<evidence type="ECO:0000256" key="5">
    <source>
        <dbReference type="ARBA" id="ARBA00022801"/>
    </source>
</evidence>
<evidence type="ECO:0000259" key="11">
    <source>
        <dbReference type="Pfam" id="PF05193"/>
    </source>
</evidence>
<feature type="domain" description="Peptidase M16 N-terminal" evidence="10">
    <location>
        <begin position="37"/>
        <end position="184"/>
    </location>
</feature>
<dbReference type="GO" id="GO:0005739">
    <property type="term" value="C:mitochondrion"/>
    <property type="evidence" value="ECO:0007669"/>
    <property type="project" value="UniProtKB-SubCell"/>
</dbReference>
<keyword evidence="13" id="KW-1185">Reference proteome</keyword>
<dbReference type="Pfam" id="PF00675">
    <property type="entry name" value="Peptidase_M16"/>
    <property type="match status" value="1"/>
</dbReference>
<comment type="caution">
    <text evidence="12">The sequence shown here is derived from an EMBL/GenBank/DDBJ whole genome shotgun (WGS) entry which is preliminary data.</text>
</comment>
<keyword evidence="6" id="KW-0862">Zinc</keyword>
<evidence type="ECO:0000259" key="10">
    <source>
        <dbReference type="Pfam" id="PF00675"/>
    </source>
</evidence>
<dbReference type="InterPro" id="IPR001431">
    <property type="entry name" value="Pept_M16_Zn_BS"/>
</dbReference>
<evidence type="ECO:0000256" key="2">
    <source>
        <dbReference type="ARBA" id="ARBA00004173"/>
    </source>
</evidence>
<dbReference type="Gene3D" id="3.30.830.10">
    <property type="entry name" value="Metalloenzyme, LuxS/M16 peptidase-like"/>
    <property type="match status" value="2"/>
</dbReference>
<dbReference type="SUPFAM" id="SSF63411">
    <property type="entry name" value="LuxS/MPP-like metallohydrolase"/>
    <property type="match status" value="2"/>
</dbReference>
<dbReference type="EMBL" id="JWZX01003392">
    <property type="protein sequence ID" value="KOO21062.1"/>
    <property type="molecule type" value="Genomic_DNA"/>
</dbReference>
<evidence type="ECO:0000313" key="12">
    <source>
        <dbReference type="EMBL" id="KOO21062.1"/>
    </source>
</evidence>
<dbReference type="Proteomes" id="UP000037460">
    <property type="component" value="Unassembled WGS sequence"/>
</dbReference>
<dbReference type="InterPro" id="IPR011249">
    <property type="entry name" value="Metalloenz_LuxS/M16"/>
</dbReference>
<organism evidence="12 13">
    <name type="scientific">Chrysochromulina tobinii</name>
    <dbReference type="NCBI Taxonomy" id="1460289"/>
    <lineage>
        <taxon>Eukaryota</taxon>
        <taxon>Haptista</taxon>
        <taxon>Haptophyta</taxon>
        <taxon>Prymnesiophyceae</taxon>
        <taxon>Prymnesiales</taxon>
        <taxon>Chrysochromulinaceae</taxon>
        <taxon>Chrysochromulina</taxon>
    </lineage>
</organism>
<reference evidence="13" key="1">
    <citation type="journal article" date="2015" name="PLoS Genet.">
        <title>Genome Sequence and Transcriptome Analyses of Chrysochromulina tobin: Metabolic Tools for Enhanced Algal Fitness in the Prominent Order Prymnesiales (Haptophyceae).</title>
        <authorList>
            <person name="Hovde B.T."/>
            <person name="Deodato C.R."/>
            <person name="Hunsperger H.M."/>
            <person name="Ryken S.A."/>
            <person name="Yost W."/>
            <person name="Jha R.K."/>
            <person name="Patterson J."/>
            <person name="Monnat R.J. Jr."/>
            <person name="Barlow S.B."/>
            <person name="Starkenburg S.R."/>
            <person name="Cattolico R.A."/>
        </authorList>
    </citation>
    <scope>NUCLEOTIDE SEQUENCE</scope>
    <source>
        <strain evidence="13">CCMP291</strain>
    </source>
</reference>
<keyword evidence="5" id="KW-0378">Hydrolase</keyword>
<dbReference type="InterPro" id="IPR011765">
    <property type="entry name" value="Pept_M16_N"/>
</dbReference>
<evidence type="ECO:0000256" key="9">
    <source>
        <dbReference type="RuleBase" id="RU004447"/>
    </source>
</evidence>
<name>A0A0M0J413_9EUKA</name>
<protein>
    <submittedName>
        <fullName evidence="12">Mitochondrial-processing peptidase subunit beta</fullName>
    </submittedName>
</protein>
<keyword evidence="7" id="KW-0482">Metalloprotease</keyword>
<accession>A0A0M0J413</accession>
<evidence type="ECO:0000256" key="6">
    <source>
        <dbReference type="ARBA" id="ARBA00022833"/>
    </source>
</evidence>
<sequence>MNSLAMRRAARTAARRAYSTLPAQQPTLVSTLPNQLRVASESTGGATATVGVWIDTGSRYETDANNGVAHFLEHMAFKGTKKRSQLALEVEVENMGAQLNAYTSREQTVYYAKVLKEDVPKAVELLSDILTNSTFSAAAVERERDVILREMEEVESMTEEVIFDMLHEVAYVGTPLARTILGPEANIKAISADDIKAYIATHYTAPRMVVAASGAVDHDELVKLSGDFFGKVPTEAPAGYAIEHTPSLFSGGDVRDYNDDMNVGHFALAFEGLKWTDPDIFTLMLTQSLIGTFDAKKGGSAFSSAKLASELSKLDCGVELFQPFCTCYNDTGLFGVYFTSNMSKKESVDDLFSTIQEELVALTTGTADEDLQMAKNQLKYNLMLQMDGTSAKTEEIGRHMLAYGRRISLAETFARIDEIEPADVQRVTEKVIWDQEIAFAGMGPNLKYVFDINGLRRGTFWNRL</sequence>
<dbReference type="GO" id="GO:0046872">
    <property type="term" value="F:metal ion binding"/>
    <property type="evidence" value="ECO:0007669"/>
    <property type="project" value="UniProtKB-KW"/>
</dbReference>
<evidence type="ECO:0000256" key="7">
    <source>
        <dbReference type="ARBA" id="ARBA00023049"/>
    </source>
</evidence>
<dbReference type="AlphaFoldDB" id="A0A0M0J413"/>
<evidence type="ECO:0000256" key="8">
    <source>
        <dbReference type="ARBA" id="ARBA00023128"/>
    </source>
</evidence>
<dbReference type="InterPro" id="IPR050361">
    <property type="entry name" value="MPP/UQCRC_Complex"/>
</dbReference>
<dbReference type="GO" id="GO:0006508">
    <property type="term" value="P:proteolysis"/>
    <property type="evidence" value="ECO:0007669"/>
    <property type="project" value="UniProtKB-KW"/>
</dbReference>
<proteinExistence type="inferred from homology"/>
<dbReference type="PANTHER" id="PTHR11851">
    <property type="entry name" value="METALLOPROTEASE"/>
    <property type="match status" value="1"/>
</dbReference>
<evidence type="ECO:0000256" key="1">
    <source>
        <dbReference type="ARBA" id="ARBA00001947"/>
    </source>
</evidence>
<dbReference type="Pfam" id="PF05193">
    <property type="entry name" value="Peptidase_M16_C"/>
    <property type="match status" value="1"/>
</dbReference>